<comment type="caution">
    <text evidence="1">The sequence shown here is derived from an EMBL/GenBank/DDBJ whole genome shotgun (WGS) entry which is preliminary data.</text>
</comment>
<evidence type="ECO:0000313" key="1">
    <source>
        <dbReference type="EMBL" id="MEL0653737.1"/>
    </source>
</evidence>
<protein>
    <recommendedName>
        <fullName evidence="3">TniQ protein</fullName>
    </recommendedName>
</protein>
<dbReference type="EMBL" id="JBAKAW010000002">
    <property type="protein sequence ID" value="MEL0653737.1"/>
    <property type="molecule type" value="Genomic_DNA"/>
</dbReference>
<dbReference type="RefSeq" id="WP_341601312.1">
    <property type="nucleotide sequence ID" value="NZ_JBAKAW010000002.1"/>
</dbReference>
<evidence type="ECO:0008006" key="3">
    <source>
        <dbReference type="Google" id="ProtNLM"/>
    </source>
</evidence>
<evidence type="ECO:0000313" key="2">
    <source>
        <dbReference type="Proteomes" id="UP001371391"/>
    </source>
</evidence>
<name>A0ABU9GW62_9GAMM</name>
<sequence length="547" mass="63377">MKCNKPISQYGVCVLIAHFYGFTSVGRLFKSNEIKVPWSWYEFQSEHVESLLSIKQIKKDITTYSLLADIDIFESRRMTSYSKKLKVCPECSKENNLHKISWQNTSTTVCIKHQAPLVNTINVLSCESIESDLRETPYLFEKHILSLKSSEIPSFENALMKLSESVFRPLDFITAKLKLGSVSIDFLRSLFEDTYKLLCCEELSSVWKGLLLKHRSNLKGMGVIVTEFGVDELQTQINLFKIKKGLTSIAEAEEILLKYHNANIDTRVFTSKIRFVKGIGANKISFQIDGSMLSNFLGIKKKSLTYMVMKRTLPALHFARQMEKSYFDIEAIENILSKAYAQNRQVLTQENFYKIDDIPKDIYDLFDLTIEELVDYAITGKIISQFKVNSTLRYINYLLISESGIKEVLKNKWHSFKDMDHDSVIKMLKLDYKTLLKLINDGFLKLTKDKKLIDADSIRHFVSNHLVLNRTANFERSRDCEKRVRDCCRAEPVCLLYMNAYLTDFVVYKKESLNDCCLRKLESRFTYFGKPKLDLSKIVITYQTKPS</sequence>
<organism evidence="1 2">
    <name type="scientific">Pseudoalteromonas issachenkonii</name>
    <dbReference type="NCBI Taxonomy" id="152297"/>
    <lineage>
        <taxon>Bacteria</taxon>
        <taxon>Pseudomonadati</taxon>
        <taxon>Pseudomonadota</taxon>
        <taxon>Gammaproteobacteria</taxon>
        <taxon>Alteromonadales</taxon>
        <taxon>Pseudoalteromonadaceae</taxon>
        <taxon>Pseudoalteromonas</taxon>
    </lineage>
</organism>
<reference evidence="1 2" key="1">
    <citation type="submission" date="2024-02" db="EMBL/GenBank/DDBJ databases">
        <title>Bacteria isolated from the canopy kelp, Nereocystis luetkeana.</title>
        <authorList>
            <person name="Pfister C.A."/>
            <person name="Younker I.T."/>
            <person name="Light S.H."/>
        </authorList>
    </citation>
    <scope>NUCLEOTIDE SEQUENCE [LARGE SCALE GENOMIC DNA]</scope>
    <source>
        <strain evidence="1 2">TI.1.03</strain>
    </source>
</reference>
<gene>
    <name evidence="1" type="ORF">V6257_01720</name>
</gene>
<accession>A0ABU9GW62</accession>
<keyword evidence="2" id="KW-1185">Reference proteome</keyword>
<proteinExistence type="predicted"/>
<dbReference type="Proteomes" id="UP001371391">
    <property type="component" value="Unassembled WGS sequence"/>
</dbReference>